<sequence length="349" mass="37784">MDELLIRIGKSLTRVGMTALHLQARAKLHEQSDGPALAEAEKPIARSAIDTQTMLMASSRYCQQHLLPRTQNLMLQVESLAEQMASLNRAEAADLPVGLGAIAVLLDRCCTTLRGHARTAPRGAGMMRMCEQRLWGALAAELHRMEGTDGPIMQACTRIEVIGFDLASAILDLPEDESAMDVAAMRDLIAAHICIAAGAGNGRYLPEELPELLSSLPSCQSEIAELTEALNREHRHLQTASSDVALALSIATQASAQSMAITRLEDALWGLDHQLNEVAAQYRAMARQAKRSAARVAIRKRIGTDAAFWRRTAEALSAPSALIQEPPDLSLLQENVHRGRIGLNSPLSA</sequence>
<reference evidence="2" key="1">
    <citation type="submission" date="2023-07" db="EMBL/GenBank/DDBJ databases">
        <title>Paracoccus sp. MBLB3053 whole genome sequence.</title>
        <authorList>
            <person name="Hwang C.Y."/>
            <person name="Cho E.-S."/>
            <person name="Seo M.-J."/>
        </authorList>
    </citation>
    <scope>NUCLEOTIDE SEQUENCE [LARGE SCALE GENOMIC DNA]</scope>
    <source>
        <strain evidence="2">MBLB3053</strain>
    </source>
</reference>
<evidence type="ECO:0000313" key="1">
    <source>
        <dbReference type="EMBL" id="MDS9469914.1"/>
    </source>
</evidence>
<evidence type="ECO:0000313" key="2">
    <source>
        <dbReference type="Proteomes" id="UP001269144"/>
    </source>
</evidence>
<dbReference type="Proteomes" id="UP001269144">
    <property type="component" value="Unassembled WGS sequence"/>
</dbReference>
<dbReference type="RefSeq" id="WP_311162686.1">
    <property type="nucleotide sequence ID" value="NZ_JAVQLW010000005.1"/>
</dbReference>
<gene>
    <name evidence="1" type="ORF">RGQ15_20405</name>
</gene>
<keyword evidence="2" id="KW-1185">Reference proteome</keyword>
<comment type="caution">
    <text evidence="1">The sequence shown here is derived from an EMBL/GenBank/DDBJ whole genome shotgun (WGS) entry which is preliminary data.</text>
</comment>
<organism evidence="1 2">
    <name type="scientific">Paracoccus aurantius</name>
    <dbReference type="NCBI Taxonomy" id="3073814"/>
    <lineage>
        <taxon>Bacteria</taxon>
        <taxon>Pseudomonadati</taxon>
        <taxon>Pseudomonadota</taxon>
        <taxon>Alphaproteobacteria</taxon>
        <taxon>Rhodobacterales</taxon>
        <taxon>Paracoccaceae</taxon>
        <taxon>Paracoccus</taxon>
    </lineage>
</organism>
<proteinExistence type="predicted"/>
<protein>
    <submittedName>
        <fullName evidence="1">Uncharacterized protein</fullName>
    </submittedName>
</protein>
<name>A0ABU2HZ94_9RHOB</name>
<dbReference type="EMBL" id="JAVQLW010000005">
    <property type="protein sequence ID" value="MDS9469914.1"/>
    <property type="molecule type" value="Genomic_DNA"/>
</dbReference>
<accession>A0ABU2HZ94</accession>